<dbReference type="PANTHER" id="PTHR43792">
    <property type="entry name" value="GNAT FAMILY, PUTATIVE (AFU_ORTHOLOGUE AFUA_3G00765)-RELATED-RELATED"/>
    <property type="match status" value="1"/>
</dbReference>
<dbReference type="RefSeq" id="WP_243553451.1">
    <property type="nucleotide sequence ID" value="NZ_CP094528.1"/>
</dbReference>
<dbReference type="PROSITE" id="PS51186">
    <property type="entry name" value="GNAT"/>
    <property type="match status" value="1"/>
</dbReference>
<keyword evidence="3" id="KW-1185">Reference proteome</keyword>
<dbReference type="EMBL" id="CP094528">
    <property type="protein sequence ID" value="UOE42507.1"/>
    <property type="molecule type" value="Genomic_DNA"/>
</dbReference>
<protein>
    <submittedName>
        <fullName evidence="2">GNAT family N-acetyltransferase</fullName>
    </submittedName>
</protein>
<feature type="domain" description="N-acetyltransferase" evidence="1">
    <location>
        <begin position="15"/>
        <end position="184"/>
    </location>
</feature>
<accession>A0ABY4BTH7</accession>
<organism evidence="2 3">
    <name type="scientific">Agromyces larvae</name>
    <dbReference type="NCBI Taxonomy" id="2929802"/>
    <lineage>
        <taxon>Bacteria</taxon>
        <taxon>Bacillati</taxon>
        <taxon>Actinomycetota</taxon>
        <taxon>Actinomycetes</taxon>
        <taxon>Micrococcales</taxon>
        <taxon>Microbacteriaceae</taxon>
        <taxon>Agromyces</taxon>
    </lineage>
</organism>
<evidence type="ECO:0000313" key="3">
    <source>
        <dbReference type="Proteomes" id="UP000832097"/>
    </source>
</evidence>
<dbReference type="Proteomes" id="UP000832097">
    <property type="component" value="Chromosome"/>
</dbReference>
<dbReference type="Pfam" id="PF13302">
    <property type="entry name" value="Acetyltransf_3"/>
    <property type="match status" value="1"/>
</dbReference>
<reference evidence="2 3" key="1">
    <citation type="submission" date="2022-03" db="EMBL/GenBank/DDBJ databases">
        <title>Mucilaginibacter sp. isolated from the gut of Protaetia brevitarsis seulensis larvae.</title>
        <authorList>
            <person name="Won M."/>
            <person name="Kim S.-J."/>
            <person name="Kwon S.-W."/>
        </authorList>
    </citation>
    <scope>NUCLEOTIDE SEQUENCE [LARGE SCALE GENOMIC DNA]</scope>
    <source>
        <strain evidence="2 3">CFWR-12</strain>
    </source>
</reference>
<dbReference type="InterPro" id="IPR000182">
    <property type="entry name" value="GNAT_dom"/>
</dbReference>
<sequence length="191" mass="20952">MTTPVVSWPIVAAPLVLRPPTADDLEQVLRWRNRPEVTRWLLRTTVDPDAFRSAWLAGVDDPHDHAVVADLDGVIVGTGSLEVVDAMGQTDGAAWRRAEGSLGYLIDPAYAGRGYATTIARSLLDVAFTTLGLHRVTAGCFADNTASWRVMEKAGMRREQHGVRDSWHAELGWIDGYTYAVLADEWPPPSS</sequence>
<dbReference type="InterPro" id="IPR016181">
    <property type="entry name" value="Acyl_CoA_acyltransferase"/>
</dbReference>
<dbReference type="Gene3D" id="3.40.630.30">
    <property type="match status" value="1"/>
</dbReference>
<gene>
    <name evidence="2" type="ORF">MTO99_09870</name>
</gene>
<evidence type="ECO:0000259" key="1">
    <source>
        <dbReference type="PROSITE" id="PS51186"/>
    </source>
</evidence>
<proteinExistence type="predicted"/>
<name>A0ABY4BTH7_9MICO</name>
<dbReference type="InterPro" id="IPR051531">
    <property type="entry name" value="N-acetyltransferase"/>
</dbReference>
<dbReference type="SUPFAM" id="SSF55729">
    <property type="entry name" value="Acyl-CoA N-acyltransferases (Nat)"/>
    <property type="match status" value="1"/>
</dbReference>
<evidence type="ECO:0000313" key="2">
    <source>
        <dbReference type="EMBL" id="UOE42507.1"/>
    </source>
</evidence>